<gene>
    <name evidence="1" type="ORF">GF359_07370</name>
</gene>
<accession>A0A9D5KA83</accession>
<evidence type="ECO:0008006" key="3">
    <source>
        <dbReference type="Google" id="ProtNLM"/>
    </source>
</evidence>
<reference evidence="1" key="1">
    <citation type="submission" date="2019-11" db="EMBL/GenBank/DDBJ databases">
        <title>Microbial mats filling the niche in hypersaline microbial mats.</title>
        <authorList>
            <person name="Wong H.L."/>
            <person name="Macleod F.I."/>
            <person name="White R.A. III"/>
            <person name="Burns B.P."/>
        </authorList>
    </citation>
    <scope>NUCLEOTIDE SEQUENCE</scope>
    <source>
        <strain evidence="1">Bin_327</strain>
    </source>
</reference>
<dbReference type="AlphaFoldDB" id="A0A9D5KA83"/>
<name>A0A9D5KA83_UNCW3</name>
<comment type="caution">
    <text evidence="1">The sequence shown here is derived from an EMBL/GenBank/DDBJ whole genome shotgun (WGS) entry which is preliminary data.</text>
</comment>
<sequence length="434" mass="46419">MLTFKPMEARMKKWAILLIPVVFITFVSCDIFGGIGAPYLAGPTDGEEVGQTPALSWSAVEGATGYKVEIDDADDFSSPDVTAEVTDTFYSVGVADALDPGTYYWHVASKDENNEYGKFSDAKSFVVSEDVGPFVGTLDLSDTYPNKCAVSGNTVYMAAKGAGLVAIDVSNPSNPAELDRFDNEGVIWDVYVDGSTAYATDNSDAVYILDVSDPANIKKLDEINPGLDCRGVYVSGGYLYITASTGSDGVFQIYDLADTDSCIFEATFTGNAATEVMVTDKKAYISGGKTWGKLWIYDVSDPANATSLGMFESTRGGGALNVYVVGTTAYLSNWDAGLEILDCSDPANITSPGYYNPVDAVYEAIVVGDIAYVANSWGGLKIVDLSDPMNPEELVSLDGDVYAHISLLGLDMDDNYVYLPDNGNKAFHVVSADY</sequence>
<protein>
    <recommendedName>
        <fullName evidence="3">Fibronectin type-III domain-containing protein</fullName>
    </recommendedName>
</protein>
<dbReference type="SUPFAM" id="SSF101908">
    <property type="entry name" value="Putative isomerase YbhE"/>
    <property type="match status" value="1"/>
</dbReference>
<dbReference type="Pfam" id="PF08309">
    <property type="entry name" value="LVIVD"/>
    <property type="match status" value="6"/>
</dbReference>
<dbReference type="Proteomes" id="UP000630660">
    <property type="component" value="Unassembled WGS sequence"/>
</dbReference>
<dbReference type="Gene3D" id="2.60.40.10">
    <property type="entry name" value="Immunoglobulins"/>
    <property type="match status" value="1"/>
</dbReference>
<dbReference type="PROSITE" id="PS51257">
    <property type="entry name" value="PROKAR_LIPOPROTEIN"/>
    <property type="match status" value="1"/>
</dbReference>
<evidence type="ECO:0000313" key="1">
    <source>
        <dbReference type="EMBL" id="MBD3365019.1"/>
    </source>
</evidence>
<dbReference type="InterPro" id="IPR013783">
    <property type="entry name" value="Ig-like_fold"/>
</dbReference>
<evidence type="ECO:0000313" key="2">
    <source>
        <dbReference type="Proteomes" id="UP000630660"/>
    </source>
</evidence>
<proteinExistence type="predicted"/>
<dbReference type="InterPro" id="IPR013211">
    <property type="entry name" value="LVIVD"/>
</dbReference>
<organism evidence="1 2">
    <name type="scientific">candidate division WOR-3 bacterium</name>
    <dbReference type="NCBI Taxonomy" id="2052148"/>
    <lineage>
        <taxon>Bacteria</taxon>
        <taxon>Bacteria division WOR-3</taxon>
    </lineage>
</organism>
<dbReference type="EMBL" id="WJKJ01000244">
    <property type="protein sequence ID" value="MBD3365019.1"/>
    <property type="molecule type" value="Genomic_DNA"/>
</dbReference>